<name>A0A3E1YGQ6_9BACT</name>
<evidence type="ECO:0000313" key="4">
    <source>
        <dbReference type="Proteomes" id="UP000260644"/>
    </source>
</evidence>
<gene>
    <name evidence="3" type="ORF">DVR12_02110</name>
</gene>
<dbReference type="InterPro" id="IPR006674">
    <property type="entry name" value="HD_domain"/>
</dbReference>
<accession>A0A3E1YGQ6</accession>
<dbReference type="InterPro" id="IPR003607">
    <property type="entry name" value="HD/PDEase_dom"/>
</dbReference>
<evidence type="ECO:0000259" key="2">
    <source>
        <dbReference type="Pfam" id="PF01966"/>
    </source>
</evidence>
<proteinExistence type="predicted"/>
<evidence type="ECO:0000313" key="3">
    <source>
        <dbReference type="EMBL" id="RFS26603.1"/>
    </source>
</evidence>
<dbReference type="RefSeq" id="WP_116973794.1">
    <property type="nucleotide sequence ID" value="NZ_QPMM01000001.1"/>
</dbReference>
<dbReference type="Pfam" id="PF01966">
    <property type="entry name" value="HD"/>
    <property type="match status" value="1"/>
</dbReference>
<dbReference type="SUPFAM" id="SSF109604">
    <property type="entry name" value="HD-domain/PDEase-like"/>
    <property type="match status" value="1"/>
</dbReference>
<evidence type="ECO:0000256" key="1">
    <source>
        <dbReference type="ARBA" id="ARBA00022741"/>
    </source>
</evidence>
<dbReference type="Pfam" id="PF13671">
    <property type="entry name" value="AAA_33"/>
    <property type="match status" value="1"/>
</dbReference>
<organism evidence="3 4">
    <name type="scientific">Chitinophaga silvatica</name>
    <dbReference type="NCBI Taxonomy" id="2282649"/>
    <lineage>
        <taxon>Bacteria</taxon>
        <taxon>Pseudomonadati</taxon>
        <taxon>Bacteroidota</taxon>
        <taxon>Chitinophagia</taxon>
        <taxon>Chitinophagales</taxon>
        <taxon>Chitinophagaceae</taxon>
        <taxon>Chitinophaga</taxon>
    </lineage>
</organism>
<dbReference type="PANTHER" id="PTHR47545:SF1">
    <property type="entry name" value="MULTIFUNCTIONAL CCA PROTEIN"/>
    <property type="match status" value="1"/>
</dbReference>
<dbReference type="GO" id="GO:0000166">
    <property type="term" value="F:nucleotide binding"/>
    <property type="evidence" value="ECO:0007669"/>
    <property type="project" value="UniProtKB-KW"/>
</dbReference>
<dbReference type="InterPro" id="IPR006675">
    <property type="entry name" value="HDIG_dom"/>
</dbReference>
<dbReference type="CDD" id="cd00077">
    <property type="entry name" value="HDc"/>
    <property type="match status" value="1"/>
</dbReference>
<keyword evidence="4" id="KW-1185">Reference proteome</keyword>
<dbReference type="Gene3D" id="3.40.50.300">
    <property type="entry name" value="P-loop containing nucleotide triphosphate hydrolases"/>
    <property type="match status" value="1"/>
</dbReference>
<dbReference type="SUPFAM" id="SSF52540">
    <property type="entry name" value="P-loop containing nucleoside triphosphate hydrolases"/>
    <property type="match status" value="1"/>
</dbReference>
<feature type="domain" description="HD" evidence="2">
    <location>
        <begin position="47"/>
        <end position="163"/>
    </location>
</feature>
<protein>
    <submittedName>
        <fullName evidence="3">HD domain-containing protein</fullName>
    </submittedName>
</protein>
<reference evidence="3 4" key="1">
    <citation type="submission" date="2018-07" db="EMBL/GenBank/DDBJ databases">
        <title>Chitinophaga K2CV101002-2 sp. nov., isolated from a monsoon evergreen broad-leaved forest soil.</title>
        <authorList>
            <person name="Lv Y."/>
        </authorList>
    </citation>
    <scope>NUCLEOTIDE SEQUENCE [LARGE SCALE GENOMIC DNA]</scope>
    <source>
        <strain evidence="3 4">GDMCC 1.1288</strain>
    </source>
</reference>
<keyword evidence="1" id="KW-0547">Nucleotide-binding</keyword>
<comment type="caution">
    <text evidence="3">The sequence shown here is derived from an EMBL/GenBank/DDBJ whole genome shotgun (WGS) entry which is preliminary data.</text>
</comment>
<dbReference type="InterPro" id="IPR050124">
    <property type="entry name" value="tRNA_CCA-adding_enzyme"/>
</dbReference>
<dbReference type="Proteomes" id="UP000260644">
    <property type="component" value="Unassembled WGS sequence"/>
</dbReference>
<dbReference type="NCBIfam" id="TIGR00277">
    <property type="entry name" value="HDIG"/>
    <property type="match status" value="1"/>
</dbReference>
<dbReference type="InterPro" id="IPR027417">
    <property type="entry name" value="P-loop_NTPase"/>
</dbReference>
<dbReference type="AlphaFoldDB" id="A0A3E1YGQ6"/>
<sequence length="366" mass="41967">MYTIINNRDWNAAEAEFEFIAQMGETPQDPRHHAEGNVAVHTQMVLHELEKSAKFKQLEPKDQTTIWAAALLHDIGKISTTITNDDGSISSPGHSRIGATMARQLMYRSGDIPFEQREEIVSLIRYHGLPLWVFEKPDPAKALIQASLEVNTQLLTLLARADVLGRWCEDMDVLLYRLDCFEELCKEQGCWGAPKSFQTPEAKLHYLTKENSAVDYVPFEQPTTHVIMMSGLPGAGKDFFIKKMKDWPVISLDQIRRDWKIDPTDKSGNGKVVQEAKEIARQYLRKQQSFIWNATNVTRQMRTQLIELFMTYDAFVEIVYVETPYRQLISQNKSRAEAVPLAVVERLTDKLEVPVAWEAHKITYIV</sequence>
<dbReference type="OrthoDB" id="9805698at2"/>
<dbReference type="PANTHER" id="PTHR47545">
    <property type="entry name" value="MULTIFUNCTIONAL CCA PROTEIN"/>
    <property type="match status" value="1"/>
</dbReference>
<dbReference type="EMBL" id="QPMM01000001">
    <property type="protein sequence ID" value="RFS26603.1"/>
    <property type="molecule type" value="Genomic_DNA"/>
</dbReference>
<dbReference type="Gene3D" id="1.10.3210.10">
    <property type="entry name" value="Hypothetical protein af1432"/>
    <property type="match status" value="1"/>
</dbReference>